<evidence type="ECO:0000313" key="1">
    <source>
        <dbReference type="EMBL" id="MEG3438925.1"/>
    </source>
</evidence>
<comment type="caution">
    <text evidence="1">The sequence shown here is derived from an EMBL/GenBank/DDBJ whole genome shotgun (WGS) entry which is preliminary data.</text>
</comment>
<accession>A0AAW9QUE5</accession>
<proteinExistence type="predicted"/>
<dbReference type="Pfam" id="PF10052">
    <property type="entry name" value="DUF2288"/>
    <property type="match status" value="1"/>
</dbReference>
<gene>
    <name evidence="1" type="ORF">V0288_17490</name>
</gene>
<dbReference type="EMBL" id="JBAFSM010000037">
    <property type="protein sequence ID" value="MEG3438925.1"/>
    <property type="molecule type" value="Genomic_DNA"/>
</dbReference>
<reference evidence="1 2" key="1">
    <citation type="submission" date="2024-01" db="EMBL/GenBank/DDBJ databases">
        <title>Genomic insights into the taxonomy and metabolism of the cyanobacterium Pannus brasiliensis CCIBt3594.</title>
        <authorList>
            <person name="Machado M."/>
            <person name="Botero N.B."/>
            <person name="Andreote A.P.D."/>
            <person name="Feitosa A.M.T."/>
            <person name="Popin R."/>
            <person name="Sivonen K."/>
            <person name="Fiore M.F."/>
        </authorList>
    </citation>
    <scope>NUCLEOTIDE SEQUENCE [LARGE SCALE GENOMIC DNA]</scope>
    <source>
        <strain evidence="1 2">CCIBt3594</strain>
    </source>
</reference>
<protein>
    <submittedName>
        <fullName evidence="1">DUF2288 domain-containing protein</fullName>
    </submittedName>
</protein>
<keyword evidence="2" id="KW-1185">Reference proteome</keyword>
<dbReference type="RefSeq" id="WP_332866411.1">
    <property type="nucleotide sequence ID" value="NZ_JBAFSM010000037.1"/>
</dbReference>
<dbReference type="Proteomes" id="UP001328733">
    <property type="component" value="Unassembled WGS sequence"/>
</dbReference>
<evidence type="ECO:0000313" key="2">
    <source>
        <dbReference type="Proteomes" id="UP001328733"/>
    </source>
</evidence>
<dbReference type="InterPro" id="IPR018741">
    <property type="entry name" value="DUF2288"/>
</dbReference>
<dbReference type="AlphaFoldDB" id="A0AAW9QUE5"/>
<organism evidence="1 2">
    <name type="scientific">Pannus brasiliensis CCIBt3594</name>
    <dbReference type="NCBI Taxonomy" id="1427578"/>
    <lineage>
        <taxon>Bacteria</taxon>
        <taxon>Bacillati</taxon>
        <taxon>Cyanobacteriota</taxon>
        <taxon>Cyanophyceae</taxon>
        <taxon>Oscillatoriophycideae</taxon>
        <taxon>Chroococcales</taxon>
        <taxon>Microcystaceae</taxon>
        <taxon>Pannus</taxon>
    </lineage>
</organism>
<name>A0AAW9QUE5_9CHRO</name>
<sequence>MSDIKSQLTEELAEVAWSDLVPHARRDALIVVSESLDLLEVGEAIARDNVPVVQGWIGERLIGKPTTDQLSEWNDRPTSSFNALIVQPFVLIQTL</sequence>